<name>A0ABT6XCH3_9GAMM</name>
<accession>A0ABT6XCH3</accession>
<proteinExistence type="predicted"/>
<dbReference type="PROSITE" id="PS51257">
    <property type="entry name" value="PROKAR_LIPOPROTEIN"/>
    <property type="match status" value="1"/>
</dbReference>
<reference evidence="1 2" key="1">
    <citation type="submission" date="2023-05" db="EMBL/GenBank/DDBJ databases">
        <title>Lysobacter sp. strain LF1 Genome sequencing and assembly.</title>
        <authorList>
            <person name="Jung Y."/>
        </authorList>
    </citation>
    <scope>NUCLEOTIDE SEQUENCE [LARGE SCALE GENOMIC DNA]</scope>
    <source>
        <strain evidence="1 2">LF1</strain>
    </source>
</reference>
<evidence type="ECO:0008006" key="3">
    <source>
        <dbReference type="Google" id="ProtNLM"/>
    </source>
</evidence>
<dbReference type="RefSeq" id="WP_283211271.1">
    <property type="nucleotide sequence ID" value="NZ_JASGBI010000001.1"/>
</dbReference>
<sequence>MSAFDPKRSWIMGLRMKQLAIAVVLLVALCSCVLTAGASFVPVEQAAIRGDNKILRDSIDRLEPLMAAHGYRMKGTPFESSDGAFTGFWYDGPTDSVATFTVQDGCISFVASVKEGTQDFRAPKSVFEGVIEQLRRDGAWKIQRDEICVKKA</sequence>
<keyword evidence="2" id="KW-1185">Reference proteome</keyword>
<comment type="caution">
    <text evidence="1">The sequence shown here is derived from an EMBL/GenBank/DDBJ whole genome shotgun (WGS) entry which is preliminary data.</text>
</comment>
<evidence type="ECO:0000313" key="2">
    <source>
        <dbReference type="Proteomes" id="UP001321580"/>
    </source>
</evidence>
<dbReference type="EMBL" id="JASGBI010000001">
    <property type="protein sequence ID" value="MDI9237766.1"/>
    <property type="molecule type" value="Genomic_DNA"/>
</dbReference>
<gene>
    <name evidence="1" type="ORF">QLQ15_02430</name>
</gene>
<dbReference type="Proteomes" id="UP001321580">
    <property type="component" value="Unassembled WGS sequence"/>
</dbReference>
<protein>
    <recommendedName>
        <fullName evidence="3">DUF4440 domain-containing protein</fullName>
    </recommendedName>
</protein>
<evidence type="ECO:0000313" key="1">
    <source>
        <dbReference type="EMBL" id="MDI9237766.1"/>
    </source>
</evidence>
<organism evidence="1 2">
    <name type="scientific">Lysobacter stagni</name>
    <dbReference type="NCBI Taxonomy" id="3045172"/>
    <lineage>
        <taxon>Bacteria</taxon>
        <taxon>Pseudomonadati</taxon>
        <taxon>Pseudomonadota</taxon>
        <taxon>Gammaproteobacteria</taxon>
        <taxon>Lysobacterales</taxon>
        <taxon>Lysobacteraceae</taxon>
        <taxon>Lysobacter</taxon>
    </lineage>
</organism>